<dbReference type="Pfam" id="PF04192">
    <property type="entry name" value="Utp21"/>
    <property type="match status" value="1"/>
</dbReference>
<dbReference type="InterPro" id="IPR015943">
    <property type="entry name" value="WD40/YVTN_repeat-like_dom_sf"/>
</dbReference>
<dbReference type="OrthoDB" id="10250769at2759"/>
<reference evidence="5 6" key="1">
    <citation type="journal article" date="2019" name="Nat. Ecol. Evol.">
        <title>Megaphylogeny resolves global patterns of mushroom evolution.</title>
        <authorList>
            <person name="Varga T."/>
            <person name="Krizsan K."/>
            <person name="Foldi C."/>
            <person name="Dima B."/>
            <person name="Sanchez-Garcia M."/>
            <person name="Sanchez-Ramirez S."/>
            <person name="Szollosi G.J."/>
            <person name="Szarkandi J.G."/>
            <person name="Papp V."/>
            <person name="Albert L."/>
            <person name="Andreopoulos W."/>
            <person name="Angelini C."/>
            <person name="Antonin V."/>
            <person name="Barry K.W."/>
            <person name="Bougher N.L."/>
            <person name="Buchanan P."/>
            <person name="Buyck B."/>
            <person name="Bense V."/>
            <person name="Catcheside P."/>
            <person name="Chovatia M."/>
            <person name="Cooper J."/>
            <person name="Damon W."/>
            <person name="Desjardin D."/>
            <person name="Finy P."/>
            <person name="Geml J."/>
            <person name="Haridas S."/>
            <person name="Hughes K."/>
            <person name="Justo A."/>
            <person name="Karasinski D."/>
            <person name="Kautmanova I."/>
            <person name="Kiss B."/>
            <person name="Kocsube S."/>
            <person name="Kotiranta H."/>
            <person name="LaButti K.M."/>
            <person name="Lechner B.E."/>
            <person name="Liimatainen K."/>
            <person name="Lipzen A."/>
            <person name="Lukacs Z."/>
            <person name="Mihaltcheva S."/>
            <person name="Morgado L.N."/>
            <person name="Niskanen T."/>
            <person name="Noordeloos M.E."/>
            <person name="Ohm R.A."/>
            <person name="Ortiz-Santana B."/>
            <person name="Ovrebo C."/>
            <person name="Racz N."/>
            <person name="Riley R."/>
            <person name="Savchenko A."/>
            <person name="Shiryaev A."/>
            <person name="Soop K."/>
            <person name="Spirin V."/>
            <person name="Szebenyi C."/>
            <person name="Tomsovsky M."/>
            <person name="Tulloss R.E."/>
            <person name="Uehling J."/>
            <person name="Grigoriev I.V."/>
            <person name="Vagvolgyi C."/>
            <person name="Papp T."/>
            <person name="Martin F.M."/>
            <person name="Miettinen O."/>
            <person name="Hibbett D.S."/>
            <person name="Nagy L.G."/>
        </authorList>
    </citation>
    <scope>NUCLEOTIDE SEQUENCE [LARGE SCALE GENOMIC DNA]</scope>
    <source>
        <strain evidence="5 6">CBS 309.79</strain>
    </source>
</reference>
<dbReference type="InterPro" id="IPR001680">
    <property type="entry name" value="WD40_rpt"/>
</dbReference>
<dbReference type="Proteomes" id="UP000305067">
    <property type="component" value="Unassembled WGS sequence"/>
</dbReference>
<dbReference type="Gene3D" id="2.130.10.10">
    <property type="entry name" value="YVTN repeat-like/Quinoprotein amine dehydrogenase"/>
    <property type="match status" value="2"/>
</dbReference>
<dbReference type="PROSITE" id="PS50294">
    <property type="entry name" value="WD_REPEATS_REGION"/>
    <property type="match status" value="1"/>
</dbReference>
<dbReference type="SMART" id="SM00320">
    <property type="entry name" value="WD40"/>
    <property type="match status" value="7"/>
</dbReference>
<dbReference type="InterPro" id="IPR011047">
    <property type="entry name" value="Quinoprotein_ADH-like_sf"/>
</dbReference>
<evidence type="ECO:0000259" key="4">
    <source>
        <dbReference type="Pfam" id="PF25171"/>
    </source>
</evidence>
<dbReference type="GO" id="GO:0006364">
    <property type="term" value="P:rRNA processing"/>
    <property type="evidence" value="ECO:0007669"/>
    <property type="project" value="InterPro"/>
</dbReference>
<dbReference type="Pfam" id="PF25168">
    <property type="entry name" value="Beta-prop_WDR36-Utp21_2nd"/>
    <property type="match status" value="1"/>
</dbReference>
<dbReference type="GO" id="GO:0034388">
    <property type="term" value="C:Pwp2p-containing subcomplex of 90S preribosome"/>
    <property type="evidence" value="ECO:0007669"/>
    <property type="project" value="TreeGrafter"/>
</dbReference>
<accession>A0A5C3R093</accession>
<dbReference type="PANTHER" id="PTHR22840:SF12">
    <property type="entry name" value="WD REPEAT-CONTAINING PROTEIN 36"/>
    <property type="match status" value="1"/>
</dbReference>
<evidence type="ECO:0000313" key="6">
    <source>
        <dbReference type="Proteomes" id="UP000305067"/>
    </source>
</evidence>
<dbReference type="PROSITE" id="PS50082">
    <property type="entry name" value="WD_REPEATS_2"/>
    <property type="match status" value="2"/>
</dbReference>
<dbReference type="SUPFAM" id="SSF50998">
    <property type="entry name" value="Quinoprotein alcohol dehydrogenase-like"/>
    <property type="match status" value="2"/>
</dbReference>
<keyword evidence="1" id="KW-0853">WD repeat</keyword>
<dbReference type="EMBL" id="ML178814">
    <property type="protein sequence ID" value="TFL07592.1"/>
    <property type="molecule type" value="Genomic_DNA"/>
</dbReference>
<dbReference type="AlphaFoldDB" id="A0A5C3R093"/>
<keyword evidence="6" id="KW-1185">Reference proteome</keyword>
<dbReference type="GO" id="GO:0032040">
    <property type="term" value="C:small-subunit processome"/>
    <property type="evidence" value="ECO:0007669"/>
    <property type="project" value="InterPro"/>
</dbReference>
<evidence type="ECO:0000256" key="1">
    <source>
        <dbReference type="PROSITE-ProRule" id="PRU00221"/>
    </source>
</evidence>
<proteinExistence type="predicted"/>
<sequence length="939" mass="102670">MSIHATDTGRESRSPPPRKRVKRDPHDQETSGTSSHGLFVPFRALGLVTNHVPFVLQARSFKGATRGPRIHVLTCLGSSWALWEGDKMTLLFAGPEAPSAITSMAMDGDAVWITSGPHAIKHLRGKECKRITNAMDTTLTSMIIFGTNLLALAEDGSALFVWNTSSGDLQSTIQFDVDFRAKLILHPSTYLNKVLIVSIHGGMQLWNISSKTCVYNFSATSLLSAQGTSAARLTPISAVAQSPAIDVVGLGFVSGEISVHDIRTDERLMRMRMDGGSIRGLAFRSDGQPILVSACSSGNLAIWDLGAGGRLLHLIRGAHDGPITSAEWIPGQPLLVTAGEDNSVKQWLFDSPTALPRLLKYRAGHHAPPHLIRYYGEDGKQLLTTSRDRTLRCTSVVRDSRSFELSQGSMAKKAAATSVPVSSLKLPAITSLSWSATRSKDWDDILTVHSDYEPARSWSMQNKRLGKHVFKLETASKGSVESSRCTVTFVSACGNFGILGSVNGQIRSWNLQSGLQRKSYDIGPTTQSNAAKNITGLATDSLNTLLIASTLDGKIYFFDFHTTKLIGTVSVPSSVTSISLQRDSGLLAVVCDDMVVRVLDIETRKIVRQLAGFGGSILDIAFSPDSRWLIASSLDSVIRTFDLPSGQLVDAFRTSSVATSISFSPTSDFLASSHVDSVGIYLWANRAQYSDVSLRGVTEVRDQALPRMHVGEDDDIPDIEQLTLNSAAPDPFSTAEQLDSELITLTLLPRARWQALLNLEVIQQRNKPKEAPKAPEHAPFFLPTLPGVETRFEKQSTEKTSNQASTRRLDKIKSESESVFIQKLIQEDFSGDFEPFFEHVKGLSPAALDLEIRSLTTLDHLSRFMQALASRLASHKDFEAVQAFQGLFLRLHGEVIVSNPELLTDLEMLDDVQNKESRRILELITSSLGTLGFVRNISA</sequence>
<dbReference type="STRING" id="1884261.A0A5C3R093"/>
<name>A0A5C3R093_9AGAR</name>
<feature type="repeat" description="WD" evidence="1">
    <location>
        <begin position="316"/>
        <end position="347"/>
    </location>
</feature>
<evidence type="ECO:0000313" key="5">
    <source>
        <dbReference type="EMBL" id="TFL07592.1"/>
    </source>
</evidence>
<feature type="region of interest" description="Disordered" evidence="2">
    <location>
        <begin position="1"/>
        <end position="35"/>
    </location>
</feature>
<evidence type="ECO:0000256" key="2">
    <source>
        <dbReference type="SAM" id="MobiDB-lite"/>
    </source>
</evidence>
<dbReference type="PANTHER" id="PTHR22840">
    <property type="entry name" value="WD REPEAT-CONTAINING PROTEIN 36"/>
    <property type="match status" value="1"/>
</dbReference>
<feature type="domain" description="WDR36/Utp21 C-terminal" evidence="3">
    <location>
        <begin position="736"/>
        <end position="935"/>
    </location>
</feature>
<evidence type="ECO:0000259" key="3">
    <source>
        <dbReference type="Pfam" id="PF04192"/>
    </source>
</evidence>
<protein>
    <submittedName>
        <fullName evidence="5">Utp21 specific WD40 associated putative domain-containing protein</fullName>
    </submittedName>
</protein>
<dbReference type="InterPro" id="IPR059157">
    <property type="entry name" value="WDR36-Utp21_N"/>
</dbReference>
<feature type="domain" description="WDR36/Utp21 N-terminal" evidence="4">
    <location>
        <begin position="72"/>
        <end position="350"/>
    </location>
</feature>
<organism evidence="5 6">
    <name type="scientific">Pterulicium gracile</name>
    <dbReference type="NCBI Taxonomy" id="1884261"/>
    <lineage>
        <taxon>Eukaryota</taxon>
        <taxon>Fungi</taxon>
        <taxon>Dikarya</taxon>
        <taxon>Basidiomycota</taxon>
        <taxon>Agaricomycotina</taxon>
        <taxon>Agaricomycetes</taxon>
        <taxon>Agaricomycetidae</taxon>
        <taxon>Agaricales</taxon>
        <taxon>Pleurotineae</taxon>
        <taxon>Pterulaceae</taxon>
        <taxon>Pterulicium</taxon>
    </lineage>
</organism>
<dbReference type="Pfam" id="PF25171">
    <property type="entry name" value="Beta-prop_WDR36-Utp21_1st"/>
    <property type="match status" value="1"/>
</dbReference>
<feature type="repeat" description="WD" evidence="1">
    <location>
        <begin position="610"/>
        <end position="651"/>
    </location>
</feature>
<gene>
    <name evidence="5" type="ORF">BDV98DRAFT_29655</name>
</gene>
<dbReference type="InterPro" id="IPR007319">
    <property type="entry name" value="WDR36/Utp21_C"/>
</dbReference>